<sequence length="329" mass="36063">LESRGIKWVRVQLVDYTSTVRFRILPVAYFKKVCETLRPSLLFDLSLLGAGVSQCEVGTESDWGRECLYVVDFGSFRACPYAPGHATIMGWFEEKTASPTGDLAIKLCPRTMLNNIVGEAKLKAGLTFLAGFETQFVLLSPQDQASTERVVNQAGWGCSRGHRTGSAEESVLEEIAENLLEVGIEVQAIHSGVGQLQYELVTGPLTPLEAADVLVHTRETIYNVANKHGLRATLSPRPSTHAHDSSTHLHLSLHTSKSTSSPRSSAHAVVYAPTLTDTERAFLQTLVEHLPALSAITRTTSTSYDDDRDEAEYASWSSTRKDMPIRVCG</sequence>
<dbReference type="PANTHER" id="PTHR43785">
    <property type="entry name" value="GAMMA-GLUTAMYLPUTRESCINE SYNTHETASE"/>
    <property type="match status" value="1"/>
</dbReference>
<dbReference type="PANTHER" id="PTHR43785:SF2">
    <property type="entry name" value="TYPE-1 GLUTAMINE SYNTHETASE 1"/>
    <property type="match status" value="1"/>
</dbReference>
<feature type="region of interest" description="Disordered" evidence="4">
    <location>
        <begin position="232"/>
        <end position="266"/>
    </location>
</feature>
<dbReference type="Gene3D" id="3.30.590.10">
    <property type="entry name" value="Glutamine synthetase/guanido kinase, catalytic domain"/>
    <property type="match status" value="1"/>
</dbReference>
<dbReference type="OrthoDB" id="3364440at2759"/>
<dbReference type="Pfam" id="PF00120">
    <property type="entry name" value="Gln-synt_C"/>
    <property type="match status" value="1"/>
</dbReference>
<dbReference type="InterPro" id="IPR014746">
    <property type="entry name" value="Gln_synth/guanido_kin_cat_dom"/>
</dbReference>
<name>S8EFM2_FOMSC</name>
<evidence type="ECO:0000259" key="5">
    <source>
        <dbReference type="PROSITE" id="PS51987"/>
    </source>
</evidence>
<organism evidence="6 7">
    <name type="scientific">Fomitopsis schrenkii</name>
    <name type="common">Brown rot fungus</name>
    <dbReference type="NCBI Taxonomy" id="2126942"/>
    <lineage>
        <taxon>Eukaryota</taxon>
        <taxon>Fungi</taxon>
        <taxon>Dikarya</taxon>
        <taxon>Basidiomycota</taxon>
        <taxon>Agaricomycotina</taxon>
        <taxon>Agaricomycetes</taxon>
        <taxon>Polyporales</taxon>
        <taxon>Fomitopsis</taxon>
    </lineage>
</organism>
<evidence type="ECO:0000256" key="3">
    <source>
        <dbReference type="RuleBase" id="RU000384"/>
    </source>
</evidence>
<feature type="non-terminal residue" evidence="6">
    <location>
        <position position="1"/>
    </location>
</feature>
<dbReference type="GO" id="GO:0004356">
    <property type="term" value="F:glutamine synthetase activity"/>
    <property type="evidence" value="ECO:0007669"/>
    <property type="project" value="InterPro"/>
</dbReference>
<gene>
    <name evidence="6" type="ORF">FOMPIDRAFT_10253</name>
</gene>
<dbReference type="AlphaFoldDB" id="S8EFM2"/>
<feature type="compositionally biased region" description="Low complexity" evidence="4">
    <location>
        <begin position="248"/>
        <end position="266"/>
    </location>
</feature>
<keyword evidence="7" id="KW-1185">Reference proteome</keyword>
<feature type="non-terminal residue" evidence="6">
    <location>
        <position position="329"/>
    </location>
</feature>
<comment type="similarity">
    <text evidence="2 3">Belongs to the glutamine synthetase family.</text>
</comment>
<dbReference type="Proteomes" id="UP000015241">
    <property type="component" value="Unassembled WGS sequence"/>
</dbReference>
<evidence type="ECO:0000256" key="2">
    <source>
        <dbReference type="PROSITE-ProRule" id="PRU01331"/>
    </source>
</evidence>
<dbReference type="EMBL" id="KE504138">
    <property type="protein sequence ID" value="EPT02029.1"/>
    <property type="molecule type" value="Genomic_DNA"/>
</dbReference>
<evidence type="ECO:0000256" key="4">
    <source>
        <dbReference type="SAM" id="MobiDB-lite"/>
    </source>
</evidence>
<evidence type="ECO:0000256" key="1">
    <source>
        <dbReference type="ARBA" id="ARBA00022598"/>
    </source>
</evidence>
<dbReference type="InterPro" id="IPR008146">
    <property type="entry name" value="Gln_synth_cat_dom"/>
</dbReference>
<reference evidence="6 7" key="1">
    <citation type="journal article" date="2012" name="Science">
        <title>The Paleozoic origin of enzymatic lignin decomposition reconstructed from 31 fungal genomes.</title>
        <authorList>
            <person name="Floudas D."/>
            <person name="Binder M."/>
            <person name="Riley R."/>
            <person name="Barry K."/>
            <person name="Blanchette R.A."/>
            <person name="Henrissat B."/>
            <person name="Martinez A.T."/>
            <person name="Otillar R."/>
            <person name="Spatafora J.W."/>
            <person name="Yadav J.S."/>
            <person name="Aerts A."/>
            <person name="Benoit I."/>
            <person name="Boyd A."/>
            <person name="Carlson A."/>
            <person name="Copeland A."/>
            <person name="Coutinho P.M."/>
            <person name="de Vries R.P."/>
            <person name="Ferreira P."/>
            <person name="Findley K."/>
            <person name="Foster B."/>
            <person name="Gaskell J."/>
            <person name="Glotzer D."/>
            <person name="Gorecki P."/>
            <person name="Heitman J."/>
            <person name="Hesse C."/>
            <person name="Hori C."/>
            <person name="Igarashi K."/>
            <person name="Jurgens J.A."/>
            <person name="Kallen N."/>
            <person name="Kersten P."/>
            <person name="Kohler A."/>
            <person name="Kuees U."/>
            <person name="Kumar T.K.A."/>
            <person name="Kuo A."/>
            <person name="LaButti K."/>
            <person name="Larrondo L.F."/>
            <person name="Lindquist E."/>
            <person name="Ling A."/>
            <person name="Lombard V."/>
            <person name="Lucas S."/>
            <person name="Lundell T."/>
            <person name="Martin R."/>
            <person name="McLaughlin D.J."/>
            <person name="Morgenstern I."/>
            <person name="Morin E."/>
            <person name="Murat C."/>
            <person name="Nagy L.G."/>
            <person name="Nolan M."/>
            <person name="Ohm R.A."/>
            <person name="Patyshakuliyeva A."/>
            <person name="Rokas A."/>
            <person name="Ruiz-Duenas F.J."/>
            <person name="Sabat G."/>
            <person name="Salamov A."/>
            <person name="Samejima M."/>
            <person name="Schmutz J."/>
            <person name="Slot J.C."/>
            <person name="St John F."/>
            <person name="Stenlid J."/>
            <person name="Sun H."/>
            <person name="Sun S."/>
            <person name="Syed K."/>
            <person name="Tsang A."/>
            <person name="Wiebenga A."/>
            <person name="Young D."/>
            <person name="Pisabarro A."/>
            <person name="Eastwood D.C."/>
            <person name="Martin F."/>
            <person name="Cullen D."/>
            <person name="Grigoriev I.V."/>
            <person name="Hibbett D.S."/>
        </authorList>
    </citation>
    <scope>NUCLEOTIDE SEQUENCE</scope>
    <source>
        <strain evidence="7">FP-58527</strain>
    </source>
</reference>
<protein>
    <recommendedName>
        <fullName evidence="5">GS catalytic domain-containing protein</fullName>
    </recommendedName>
</protein>
<dbReference type="PROSITE" id="PS51987">
    <property type="entry name" value="GS_CATALYTIC"/>
    <property type="match status" value="1"/>
</dbReference>
<accession>S8EFM2</accession>
<keyword evidence="1" id="KW-0436">Ligase</keyword>
<dbReference type="STRING" id="743788.S8EFM2"/>
<evidence type="ECO:0000313" key="7">
    <source>
        <dbReference type="Proteomes" id="UP000015241"/>
    </source>
</evidence>
<dbReference type="SUPFAM" id="SSF55931">
    <property type="entry name" value="Glutamine synthetase/guanido kinase"/>
    <property type="match status" value="1"/>
</dbReference>
<evidence type="ECO:0000313" key="6">
    <source>
        <dbReference type="EMBL" id="EPT02029.1"/>
    </source>
</evidence>
<proteinExistence type="inferred from homology"/>
<dbReference type="InParanoid" id="S8EFM2"/>
<dbReference type="eggNOG" id="KOG0683">
    <property type="taxonomic scope" value="Eukaryota"/>
</dbReference>
<dbReference type="HOGENOM" id="CLU_017290_6_1_1"/>
<feature type="domain" description="GS catalytic" evidence="5">
    <location>
        <begin position="109"/>
        <end position="329"/>
    </location>
</feature>
<dbReference type="SMART" id="SM01230">
    <property type="entry name" value="Gln-synt_C"/>
    <property type="match status" value="1"/>
</dbReference>